<dbReference type="EMBL" id="JAKWFO010000008">
    <property type="protein sequence ID" value="KAI9633981.1"/>
    <property type="molecule type" value="Genomic_DNA"/>
</dbReference>
<protein>
    <submittedName>
        <fullName evidence="2">Uncharacterized protein</fullName>
    </submittedName>
</protein>
<organism evidence="2 3">
    <name type="scientific">Dioszegia hungarica</name>
    <dbReference type="NCBI Taxonomy" id="4972"/>
    <lineage>
        <taxon>Eukaryota</taxon>
        <taxon>Fungi</taxon>
        <taxon>Dikarya</taxon>
        <taxon>Basidiomycota</taxon>
        <taxon>Agaricomycotina</taxon>
        <taxon>Tremellomycetes</taxon>
        <taxon>Tremellales</taxon>
        <taxon>Bulleribasidiaceae</taxon>
        <taxon>Dioszegia</taxon>
    </lineage>
</organism>
<evidence type="ECO:0000256" key="1">
    <source>
        <dbReference type="SAM" id="MobiDB-lite"/>
    </source>
</evidence>
<sequence>MGRCESSRVSVGSRGKVYARPSRDYPRGNCRIFSYCAAANASVFHKNSALEVYVSAPAFAEWEKFAKDFEAALNMMGVVLHNVLHDKPERDADKRYILAVAYLQAETLAHPAYERVTFADLARLVYTIETQGAALDLVHRSRHKIPPLPLNGIALTLCQQEYPEFSSYVATMARIWRAPDIPKLLGPLIFRCRDITPPLSADQPAPSKTYMAIPGTYLNYRDWPSIWDQEGQVGHEEAVGSRAEIDVLAGDPEPAQNDSEADSGGEDSDGGSEADDEADADDGDSGGEDSEPVKQPKRWKGKGREIDCGATATSGPCVAALPKSGPSTSKVAPIVSLVPYLDSDDEDED</sequence>
<gene>
    <name evidence="2" type="ORF">MKK02DRAFT_38653</name>
</gene>
<evidence type="ECO:0000313" key="2">
    <source>
        <dbReference type="EMBL" id="KAI9633981.1"/>
    </source>
</evidence>
<dbReference type="Proteomes" id="UP001164286">
    <property type="component" value="Unassembled WGS sequence"/>
</dbReference>
<dbReference type="GeneID" id="77729411"/>
<dbReference type="AlphaFoldDB" id="A0AA38H4I1"/>
<dbReference type="RefSeq" id="XP_052943758.1">
    <property type="nucleotide sequence ID" value="XM_053090206.1"/>
</dbReference>
<comment type="caution">
    <text evidence="2">The sequence shown here is derived from an EMBL/GenBank/DDBJ whole genome shotgun (WGS) entry which is preliminary data.</text>
</comment>
<evidence type="ECO:0000313" key="3">
    <source>
        <dbReference type="Proteomes" id="UP001164286"/>
    </source>
</evidence>
<accession>A0AA38H4I1</accession>
<proteinExistence type="predicted"/>
<feature type="compositionally biased region" description="Acidic residues" evidence="1">
    <location>
        <begin position="259"/>
        <end position="290"/>
    </location>
</feature>
<feature type="region of interest" description="Disordered" evidence="1">
    <location>
        <begin position="250"/>
        <end position="330"/>
    </location>
</feature>
<reference evidence="2" key="1">
    <citation type="journal article" date="2022" name="G3 (Bethesda)">
        <title>High quality genome of the basidiomycete yeast Dioszegia hungarica PDD-24b-2 isolated from cloud water.</title>
        <authorList>
            <person name="Jarrige D."/>
            <person name="Haridas S."/>
            <person name="Bleykasten-Grosshans C."/>
            <person name="Joly M."/>
            <person name="Nadalig T."/>
            <person name="Sancelme M."/>
            <person name="Vuilleumier S."/>
            <person name="Grigoriev I.V."/>
            <person name="Amato P."/>
            <person name="Bringel F."/>
        </authorList>
    </citation>
    <scope>NUCLEOTIDE SEQUENCE</scope>
    <source>
        <strain evidence="2">PDD-24b-2</strain>
    </source>
</reference>
<name>A0AA38H4I1_9TREE</name>
<keyword evidence="3" id="KW-1185">Reference proteome</keyword>